<dbReference type="HOGENOM" id="CLU_683386_0_0_1"/>
<accession>B5RUG3</accession>
<proteinExistence type="predicted"/>
<dbReference type="KEGG" id="dha:DEHA2F13508g"/>
<dbReference type="EMBL" id="CR382138">
    <property type="protein sequence ID" value="CAR66341.1"/>
    <property type="molecule type" value="Genomic_DNA"/>
</dbReference>
<sequence>MSYAPLINLDEIYGMSDVGWDQFHQQINFDDGLLDDDFQKFETMELDEGLNKQSCFEVHNNNNIEFLNYVYGDRQNSLYEKCDIGTIGELCGYNSPDCRKETNHPDNLDTLERFNTGQFNDLMGMDYQIEQDACNRTFDLVSDMKIHSNDFKVDGDCDKKCPQILQFDYDDIKINQKVVACKLVNLAANPISESTLISILSRLNKRKSSEEERIFSVNRTRYTRADIESLSILHPNVQYQRNAQFSIAKPYEPEYIRVQMNPVTNAPFNETRCGLCPYCPRLVFKNLKTSTYAQHLSLTHGIQTDNYIAPNPLLYGSYNLKKNNTNRKTRAHISEKNGVICPVCHDIIETECSKTTATQKPLNNYLRHFKEKHRKCKEKEDPIKFFSKFSTNASQLSLMLSNL</sequence>
<feature type="domain" description="Transcription regulator Rua1 C-terminal" evidence="1">
    <location>
        <begin position="246"/>
        <end position="373"/>
    </location>
</feature>
<dbReference type="GeneID" id="8998968"/>
<dbReference type="eggNOG" id="ENOG502SZ9T">
    <property type="taxonomic scope" value="Eukaryota"/>
</dbReference>
<dbReference type="RefSeq" id="XP_002770817.1">
    <property type="nucleotide sequence ID" value="XM_002770771.1"/>
</dbReference>
<dbReference type="VEuPathDB" id="FungiDB:DEHA2F13508g"/>
<dbReference type="Pfam" id="PF14616">
    <property type="entry name" value="Rua1_C"/>
    <property type="match status" value="1"/>
</dbReference>
<keyword evidence="3" id="KW-1185">Reference proteome</keyword>
<dbReference type="InterPro" id="IPR028012">
    <property type="entry name" value="Rua1_C"/>
</dbReference>
<dbReference type="Proteomes" id="UP000000599">
    <property type="component" value="Chromosome F"/>
</dbReference>
<dbReference type="AlphaFoldDB" id="B5RUG3"/>
<dbReference type="InParanoid" id="B5RUG3"/>
<evidence type="ECO:0000313" key="3">
    <source>
        <dbReference type="Proteomes" id="UP000000599"/>
    </source>
</evidence>
<name>B5RUG3_DEBHA</name>
<gene>
    <name evidence="2" type="ordered locus">DEHA2F13508g</name>
</gene>
<evidence type="ECO:0000313" key="2">
    <source>
        <dbReference type="EMBL" id="CAR66341.1"/>
    </source>
</evidence>
<dbReference type="OrthoDB" id="4096316at2759"/>
<organism evidence="2 3">
    <name type="scientific">Debaryomyces hansenii (strain ATCC 36239 / CBS 767 / BCRC 21394 / JCM 1990 / NBRC 0083 / IGC 2968)</name>
    <name type="common">Yeast</name>
    <name type="synonym">Torulaspora hansenii</name>
    <dbReference type="NCBI Taxonomy" id="284592"/>
    <lineage>
        <taxon>Eukaryota</taxon>
        <taxon>Fungi</taxon>
        <taxon>Dikarya</taxon>
        <taxon>Ascomycota</taxon>
        <taxon>Saccharomycotina</taxon>
        <taxon>Pichiomycetes</taxon>
        <taxon>Debaryomycetaceae</taxon>
        <taxon>Debaryomyces</taxon>
    </lineage>
</organism>
<reference evidence="2 3" key="1">
    <citation type="journal article" date="2004" name="Nature">
        <title>Genome evolution in yeasts.</title>
        <authorList>
            <consortium name="Genolevures"/>
            <person name="Dujon B."/>
            <person name="Sherman D."/>
            <person name="Fischer G."/>
            <person name="Durrens P."/>
            <person name="Casaregola S."/>
            <person name="Lafontaine I."/>
            <person name="de Montigny J."/>
            <person name="Marck C."/>
            <person name="Neuveglise C."/>
            <person name="Talla E."/>
            <person name="Goffard N."/>
            <person name="Frangeul L."/>
            <person name="Aigle M."/>
            <person name="Anthouard V."/>
            <person name="Babour A."/>
            <person name="Barbe V."/>
            <person name="Barnay S."/>
            <person name="Blanchin S."/>
            <person name="Beckerich J.M."/>
            <person name="Beyne E."/>
            <person name="Bleykasten C."/>
            <person name="Boisrame A."/>
            <person name="Boyer J."/>
            <person name="Cattolico L."/>
            <person name="Confanioleri F."/>
            <person name="de Daruvar A."/>
            <person name="Despons L."/>
            <person name="Fabre E."/>
            <person name="Fairhead C."/>
            <person name="Ferry-Dumazet H."/>
            <person name="Groppi A."/>
            <person name="Hantraye F."/>
            <person name="Hennequin C."/>
            <person name="Jauniaux N."/>
            <person name="Joyet P."/>
            <person name="Kachouri R."/>
            <person name="Kerrest A."/>
            <person name="Koszul R."/>
            <person name="Lemaire M."/>
            <person name="Lesur I."/>
            <person name="Ma L."/>
            <person name="Muller H."/>
            <person name="Nicaud J.M."/>
            <person name="Nikolski M."/>
            <person name="Oztas S."/>
            <person name="Ozier-Kalogeropoulos O."/>
            <person name="Pellenz S."/>
            <person name="Potier S."/>
            <person name="Richard G.F."/>
            <person name="Straub M.L."/>
            <person name="Suleau A."/>
            <person name="Swennene D."/>
            <person name="Tekaia F."/>
            <person name="Wesolowski-Louvel M."/>
            <person name="Westhof E."/>
            <person name="Wirth B."/>
            <person name="Zeniou-Meyer M."/>
            <person name="Zivanovic I."/>
            <person name="Bolotin-Fukuhara M."/>
            <person name="Thierry A."/>
            <person name="Bouchier C."/>
            <person name="Caudron B."/>
            <person name="Scarpelli C."/>
            <person name="Gaillardin C."/>
            <person name="Weissenbach J."/>
            <person name="Wincker P."/>
            <person name="Souciet J.L."/>
        </authorList>
    </citation>
    <scope>NUCLEOTIDE SEQUENCE [LARGE SCALE GENOMIC DNA]</scope>
    <source>
        <strain evidence="3">ATCC 36239 / CBS 767 / BCRC 21394 / JCM 1990 / NBRC 0083 / IGC 2968</strain>
    </source>
</reference>
<evidence type="ECO:0000259" key="1">
    <source>
        <dbReference type="Pfam" id="PF14616"/>
    </source>
</evidence>
<protein>
    <submittedName>
        <fullName evidence="2">DEHA2F13508p</fullName>
    </submittedName>
</protein>